<gene>
    <name evidence="2" type="ORF">SAMN05216370_3475</name>
</gene>
<name>A0AB37ZBQ4_9PSED</name>
<protein>
    <submittedName>
        <fullName evidence="2">Uncharacterized protein</fullName>
    </submittedName>
</protein>
<keyword evidence="3" id="KW-1185">Reference proteome</keyword>
<dbReference type="AlphaFoldDB" id="A0AB37ZBQ4"/>
<feature type="signal peptide" evidence="1">
    <location>
        <begin position="1"/>
        <end position="21"/>
    </location>
</feature>
<proteinExistence type="predicted"/>
<comment type="caution">
    <text evidence="2">The sequence shown here is derived from an EMBL/GenBank/DDBJ whole genome shotgun (WGS) entry which is preliminary data.</text>
</comment>
<evidence type="ECO:0000313" key="3">
    <source>
        <dbReference type="Proteomes" id="UP000242418"/>
    </source>
</evidence>
<feature type="chain" id="PRO_5044213016" evidence="1">
    <location>
        <begin position="22"/>
        <end position="78"/>
    </location>
</feature>
<dbReference type="EMBL" id="FMTL01000003">
    <property type="protein sequence ID" value="SCW78065.1"/>
    <property type="molecule type" value="Genomic_DNA"/>
</dbReference>
<sequence>MNMYLRCLVVGLLLLSGNALAVSYTLPSATFAPCQGTWTAGSNTCSGQVSFASGDTLTSSSALIMRIVRWQPSWNVEP</sequence>
<evidence type="ECO:0000313" key="2">
    <source>
        <dbReference type="EMBL" id="SCW78065.1"/>
    </source>
</evidence>
<keyword evidence="1" id="KW-0732">Signal</keyword>
<dbReference type="Proteomes" id="UP000242418">
    <property type="component" value="Unassembled WGS sequence"/>
</dbReference>
<accession>A0AB37ZBQ4</accession>
<dbReference type="RefSeq" id="WP_090254809.1">
    <property type="nucleotide sequence ID" value="NZ_FMTL01000003.1"/>
</dbReference>
<reference evidence="2 3" key="1">
    <citation type="submission" date="2016-10" db="EMBL/GenBank/DDBJ databases">
        <authorList>
            <person name="Varghese N."/>
            <person name="Submissions S."/>
        </authorList>
    </citation>
    <scope>NUCLEOTIDE SEQUENCE [LARGE SCALE GENOMIC DNA]</scope>
    <source>
        <strain evidence="2 3">DSM 17833</strain>
    </source>
</reference>
<evidence type="ECO:0000256" key="1">
    <source>
        <dbReference type="SAM" id="SignalP"/>
    </source>
</evidence>
<organism evidence="2 3">
    <name type="scientific">Pseudomonas peli</name>
    <dbReference type="NCBI Taxonomy" id="592361"/>
    <lineage>
        <taxon>Bacteria</taxon>
        <taxon>Pseudomonadati</taxon>
        <taxon>Pseudomonadota</taxon>
        <taxon>Gammaproteobacteria</taxon>
        <taxon>Pseudomonadales</taxon>
        <taxon>Pseudomonadaceae</taxon>
        <taxon>Pseudomonas</taxon>
    </lineage>
</organism>